<dbReference type="Pfam" id="PF01531">
    <property type="entry name" value="Glyco_transf_11"/>
    <property type="match status" value="1"/>
</dbReference>
<evidence type="ECO:0000313" key="3">
    <source>
        <dbReference type="EMBL" id="PIR46116.1"/>
    </source>
</evidence>
<protein>
    <submittedName>
        <fullName evidence="3">Alpha-1,2-fucosyltransferase</fullName>
    </submittedName>
</protein>
<dbReference type="GO" id="GO:0008107">
    <property type="term" value="F:galactoside 2-alpha-L-fucosyltransferase activity"/>
    <property type="evidence" value="ECO:0007669"/>
    <property type="project" value="InterPro"/>
</dbReference>
<dbReference type="GO" id="GO:0005975">
    <property type="term" value="P:carbohydrate metabolic process"/>
    <property type="evidence" value="ECO:0007669"/>
    <property type="project" value="InterPro"/>
</dbReference>
<organism evidence="3 4">
    <name type="scientific">Candidatus Vogelbacteria bacterium CG10_big_fil_rev_8_21_14_0_10_49_38</name>
    <dbReference type="NCBI Taxonomy" id="1975043"/>
    <lineage>
        <taxon>Bacteria</taxon>
        <taxon>Candidatus Vogeliibacteriota</taxon>
    </lineage>
</organism>
<dbReference type="AlphaFoldDB" id="A0A2H0RI80"/>
<keyword evidence="2 3" id="KW-0808">Transferase</keyword>
<dbReference type="PANTHER" id="PTHR11927">
    <property type="entry name" value="GALACTOSIDE 2-L-FUCOSYLTRANSFERASE"/>
    <property type="match status" value="1"/>
</dbReference>
<comment type="caution">
    <text evidence="3">The sequence shown here is derived from an EMBL/GenBank/DDBJ whole genome shotgun (WGS) entry which is preliminary data.</text>
</comment>
<reference evidence="3 4" key="1">
    <citation type="submission" date="2017-09" db="EMBL/GenBank/DDBJ databases">
        <title>Depth-based differentiation of microbial function through sediment-hosted aquifers and enrichment of novel symbionts in the deep terrestrial subsurface.</title>
        <authorList>
            <person name="Probst A.J."/>
            <person name="Ladd B."/>
            <person name="Jarett J.K."/>
            <person name="Geller-Mcgrath D.E."/>
            <person name="Sieber C.M."/>
            <person name="Emerson J.B."/>
            <person name="Anantharaman K."/>
            <person name="Thomas B.C."/>
            <person name="Malmstrom R."/>
            <person name="Stieglmeier M."/>
            <person name="Klingl A."/>
            <person name="Woyke T."/>
            <person name="Ryan C.M."/>
            <person name="Banfield J.F."/>
        </authorList>
    </citation>
    <scope>NUCLEOTIDE SEQUENCE [LARGE SCALE GENOMIC DNA]</scope>
    <source>
        <strain evidence="3">CG10_big_fil_rev_8_21_14_0_10_49_38</strain>
    </source>
</reference>
<dbReference type="CDD" id="cd11301">
    <property type="entry name" value="Fut1_Fut2_like"/>
    <property type="match status" value="1"/>
</dbReference>
<dbReference type="Gene3D" id="3.40.50.11350">
    <property type="match status" value="1"/>
</dbReference>
<sequence length="292" mass="34174">MIIVNLKGGLGNQMFQYALGRKLALKTGQELKLDLTGFDRDHSRAFGLDNFNIIKPPATPAEIKRVKYPYGWFSKGWRWFRFKILRVHHTGWEPKTLNQIERKLKTHDDFYLDGFWQSHKYIEDVRENLLTDFTPKESLEKKYPDLIAQIKNTNSVGIHLRRGDYATNSRVLREFGVCSIAYYQRAIKLLAEKIDQPNLFIISDDINWVKENLPTDHPTVYVSELGTKDYEELLIMSQGKHNIIANSTFSWWGAWLNNNPDKIVIAPEPWFNNNSIKIDDIIPPTWIRLPRN</sequence>
<name>A0A2H0RI80_9BACT</name>
<dbReference type="GO" id="GO:0016020">
    <property type="term" value="C:membrane"/>
    <property type="evidence" value="ECO:0007669"/>
    <property type="project" value="InterPro"/>
</dbReference>
<accession>A0A2H0RI80</accession>
<keyword evidence="1 3" id="KW-0328">Glycosyltransferase</keyword>
<dbReference type="InterPro" id="IPR002516">
    <property type="entry name" value="Glyco_trans_11"/>
</dbReference>
<dbReference type="PANTHER" id="PTHR11927:SF9">
    <property type="entry name" value="L-FUCOSYLTRANSFERASE"/>
    <property type="match status" value="1"/>
</dbReference>
<evidence type="ECO:0000313" key="4">
    <source>
        <dbReference type="Proteomes" id="UP000230431"/>
    </source>
</evidence>
<gene>
    <name evidence="3" type="ORF">COV08_01720</name>
</gene>
<evidence type="ECO:0000256" key="2">
    <source>
        <dbReference type="ARBA" id="ARBA00022679"/>
    </source>
</evidence>
<proteinExistence type="predicted"/>
<dbReference type="EMBL" id="PCYK01000012">
    <property type="protein sequence ID" value="PIR46116.1"/>
    <property type="molecule type" value="Genomic_DNA"/>
</dbReference>
<evidence type="ECO:0000256" key="1">
    <source>
        <dbReference type="ARBA" id="ARBA00022676"/>
    </source>
</evidence>
<dbReference type="Proteomes" id="UP000230431">
    <property type="component" value="Unassembled WGS sequence"/>
</dbReference>